<evidence type="ECO:0000313" key="3">
    <source>
        <dbReference type="Proteomes" id="UP000271162"/>
    </source>
</evidence>
<dbReference type="WBParaSite" id="NBR_0001747301-mRNA-1">
    <property type="protein sequence ID" value="NBR_0001747301-mRNA-1"/>
    <property type="gene ID" value="NBR_0001747301"/>
</dbReference>
<reference evidence="4" key="1">
    <citation type="submission" date="2017-02" db="UniProtKB">
        <authorList>
            <consortium name="WormBaseParasite"/>
        </authorList>
    </citation>
    <scope>IDENTIFICATION</scope>
</reference>
<dbReference type="AlphaFoldDB" id="A0A0N4YKB8"/>
<dbReference type="EMBL" id="UYSL01022784">
    <property type="protein sequence ID" value="VDL81131.1"/>
    <property type="molecule type" value="Genomic_DNA"/>
</dbReference>
<reference evidence="2 3" key="2">
    <citation type="submission" date="2018-11" db="EMBL/GenBank/DDBJ databases">
        <authorList>
            <consortium name="Pathogen Informatics"/>
        </authorList>
    </citation>
    <scope>NUCLEOTIDE SEQUENCE [LARGE SCALE GENOMIC DNA]</scope>
</reference>
<dbReference type="Proteomes" id="UP000271162">
    <property type="component" value="Unassembled WGS sequence"/>
</dbReference>
<feature type="compositionally biased region" description="Low complexity" evidence="1">
    <location>
        <begin position="1"/>
        <end position="17"/>
    </location>
</feature>
<gene>
    <name evidence="2" type="ORF">NBR_LOCUS17474</name>
</gene>
<keyword evidence="3" id="KW-1185">Reference proteome</keyword>
<proteinExistence type="predicted"/>
<evidence type="ECO:0000256" key="1">
    <source>
        <dbReference type="SAM" id="MobiDB-lite"/>
    </source>
</evidence>
<evidence type="ECO:0000313" key="4">
    <source>
        <dbReference type="WBParaSite" id="NBR_0001747301-mRNA-1"/>
    </source>
</evidence>
<protein>
    <submittedName>
        <fullName evidence="2 4">Uncharacterized protein</fullName>
    </submittedName>
</protein>
<accession>A0A0N4YKB8</accession>
<evidence type="ECO:0000313" key="2">
    <source>
        <dbReference type="EMBL" id="VDL81131.1"/>
    </source>
</evidence>
<organism evidence="4">
    <name type="scientific">Nippostrongylus brasiliensis</name>
    <name type="common">Rat hookworm</name>
    <dbReference type="NCBI Taxonomy" id="27835"/>
    <lineage>
        <taxon>Eukaryota</taxon>
        <taxon>Metazoa</taxon>
        <taxon>Ecdysozoa</taxon>
        <taxon>Nematoda</taxon>
        <taxon>Chromadorea</taxon>
        <taxon>Rhabditida</taxon>
        <taxon>Rhabditina</taxon>
        <taxon>Rhabditomorpha</taxon>
        <taxon>Strongyloidea</taxon>
        <taxon>Heligmosomidae</taxon>
        <taxon>Nippostrongylus</taxon>
    </lineage>
</organism>
<name>A0A0N4YKB8_NIPBR</name>
<sequence>MKSLSSKSTDLKSNSKLTVNKPPARTSSLKTPKAAASGGVKRKVAASIVESLVSEVISKVEAETVAELPPRKTSARLRRRSEGKAGWLEESAWGTLTTVPVWER</sequence>
<feature type="region of interest" description="Disordered" evidence="1">
    <location>
        <begin position="1"/>
        <end position="40"/>
    </location>
</feature>